<sequence length="153" mass="17151">MNLNFKVIDQAGQAVQECLIHRAWAVDILQPLIGQYGVLGNCPTGRAVRRLHAIVDNGWQDRLPIQIEFDVRQQATLYQALAMQVTIFATQARNSIGKVLAEISTTETNIVSNALNNAHRRLGYTADLIRLLVMSLQGNLRFTVESVREKPQQ</sequence>
<dbReference type="RefSeq" id="YP_008433339.1">
    <property type="nucleotide sequence ID" value="NC_022096.1"/>
</dbReference>
<dbReference type="GeneID" id="16574694"/>
<reference evidence="1 2" key="1">
    <citation type="journal article" date="2014" name="Genome Announc.">
        <title>Complete Genome Sequence of the Novel Giant Pseudomonas Phage PaBG.</title>
        <authorList>
            <person name="Sykilinda N.N."/>
            <person name="Bondar A.A."/>
            <person name="Gorshkova A.S."/>
            <person name="Kurochkina L.P."/>
            <person name="Kulikov E.E."/>
            <person name="Shneider M.M."/>
            <person name="Kadykov V.A."/>
            <person name="Solovjeva N.V."/>
            <person name="Kabilov M.R."/>
            <person name="Mesyanzhinov V.V."/>
            <person name="Vlassov V.V."/>
            <person name="Drukker V.V."/>
            <person name="Miroshnikov K.A."/>
        </authorList>
    </citation>
    <scope>NUCLEOTIDE SEQUENCE [LARGE SCALE GENOMIC DNA]</scope>
</reference>
<evidence type="ECO:0000313" key="1">
    <source>
        <dbReference type="EMBL" id="AGS81892.1"/>
    </source>
</evidence>
<protein>
    <submittedName>
        <fullName evidence="1">Uncharacterized protein</fullName>
    </submittedName>
</protein>
<dbReference type="Proteomes" id="UP000015545">
    <property type="component" value="Segment"/>
</dbReference>
<dbReference type="KEGG" id="vg:16574694"/>
<organism evidence="1 2">
    <name type="scientific">Pseudomonas phage PaBG</name>
    <dbReference type="NCBI Taxonomy" id="1335230"/>
    <lineage>
        <taxon>Viruses</taxon>
        <taxon>Duplodnaviria</taxon>
        <taxon>Heunggongvirae</taxon>
        <taxon>Uroviricota</taxon>
        <taxon>Caudoviricetes</taxon>
        <taxon>Baikalvirus</taxon>
        <taxon>Baikalvirus PaBG</taxon>
    </lineage>
</organism>
<dbReference type="EMBL" id="KF147891">
    <property type="protein sequence ID" value="AGS81892.1"/>
    <property type="molecule type" value="Genomic_DNA"/>
</dbReference>
<proteinExistence type="predicted"/>
<name>S5VV08_9CAUD</name>
<gene>
    <name evidence="1" type="ORF">PaBG_00008</name>
</gene>
<accession>S5VV08</accession>
<keyword evidence="2" id="KW-1185">Reference proteome</keyword>
<evidence type="ECO:0000313" key="2">
    <source>
        <dbReference type="Proteomes" id="UP000015545"/>
    </source>
</evidence>